<dbReference type="GO" id="GO:0005840">
    <property type="term" value="C:ribosome"/>
    <property type="evidence" value="ECO:0007669"/>
    <property type="project" value="UniProtKB-KW"/>
</dbReference>
<dbReference type="EMBL" id="AK419951">
    <property type="protein sequence ID" value="BAN38583.1"/>
    <property type="molecule type" value="mRNA"/>
</dbReference>
<dbReference type="InterPro" id="IPR036920">
    <property type="entry name" value="Ribosomal_uL16_sf"/>
</dbReference>
<name>A0A5K1VTU0_ENTHI</name>
<gene>
    <name evidence="5" type="ORF">CL6EHI_044810</name>
    <name evidence="6" type="ORF">CL6EHI_098780</name>
</gene>
<dbReference type="EMBL" id="AK419462">
    <property type="protein sequence ID" value="BAN38141.1"/>
    <property type="molecule type" value="mRNA"/>
</dbReference>
<dbReference type="FunFam" id="3.30.60.300:FF:000003">
    <property type="entry name" value="60S ribosomal protein L10, putative"/>
    <property type="match status" value="1"/>
</dbReference>
<evidence type="ECO:0000313" key="6">
    <source>
        <dbReference type="EMBL" id="GAT97776.1"/>
    </source>
</evidence>
<keyword evidence="3" id="KW-0687">Ribonucleoprotein</keyword>
<dbReference type="Proteomes" id="UP000078387">
    <property type="component" value="Unassembled WGS sequence"/>
</dbReference>
<protein>
    <submittedName>
        <fullName evidence="5">Ribosomal protein L10 putative</fullName>
    </submittedName>
    <submittedName>
        <fullName evidence="4">Ribosomal protein L10, putative</fullName>
    </submittedName>
</protein>
<dbReference type="VEuPathDB" id="AmoebaDB:KM1_068870"/>
<dbReference type="GO" id="GO:0003735">
    <property type="term" value="F:structural constituent of ribosome"/>
    <property type="evidence" value="ECO:0007669"/>
    <property type="project" value="InterPro"/>
</dbReference>
<accession>A0A5K1VTU0</accession>
<comment type="similarity">
    <text evidence="1">Belongs to the universal ribosomal protein uL16 family.</text>
</comment>
<dbReference type="EMBL" id="BDEQ01000001">
    <property type="protein sequence ID" value="GAT91778.1"/>
    <property type="molecule type" value="Genomic_DNA"/>
</dbReference>
<dbReference type="EMBL" id="AK420065">
    <property type="protein sequence ID" value="BAN38694.1"/>
    <property type="molecule type" value="mRNA"/>
</dbReference>
<dbReference type="PIRSF" id="PIRSF005590">
    <property type="entry name" value="Ribosomal_L10"/>
    <property type="match status" value="1"/>
</dbReference>
<dbReference type="Pfam" id="PF00252">
    <property type="entry name" value="Ribosomal_L16"/>
    <property type="match status" value="1"/>
</dbReference>
<dbReference type="Gene3D" id="3.90.1170.10">
    <property type="entry name" value="Ribosomal protein L10e/L16"/>
    <property type="match status" value="1"/>
</dbReference>
<organism evidence="5 7">
    <name type="scientific">Entamoeba histolytica</name>
    <dbReference type="NCBI Taxonomy" id="5759"/>
    <lineage>
        <taxon>Eukaryota</taxon>
        <taxon>Amoebozoa</taxon>
        <taxon>Evosea</taxon>
        <taxon>Archamoebae</taxon>
        <taxon>Mastigamoebida</taxon>
        <taxon>Entamoebidae</taxon>
        <taxon>Entamoeba</taxon>
    </lineage>
</organism>
<dbReference type="FunFam" id="3.90.1170.10:FF:000002">
    <property type="entry name" value="60S ribosomal protein L10"/>
    <property type="match status" value="1"/>
</dbReference>
<dbReference type="HOGENOM" id="CLU_084051_0_0_1"/>
<evidence type="ECO:0000313" key="7">
    <source>
        <dbReference type="Proteomes" id="UP000078387"/>
    </source>
</evidence>
<dbReference type="VEuPathDB" id="AmoebaDB:EHI5A_148250"/>
<dbReference type="OMA" id="HHVIREN"/>
<dbReference type="EMBL" id="AK420641">
    <property type="protein sequence ID" value="BAN39237.1"/>
    <property type="molecule type" value="mRNA"/>
</dbReference>
<evidence type="ECO:0000256" key="3">
    <source>
        <dbReference type="ARBA" id="ARBA00023274"/>
    </source>
</evidence>
<dbReference type="GO" id="GO:1990904">
    <property type="term" value="C:ribonucleoprotein complex"/>
    <property type="evidence" value="ECO:0007669"/>
    <property type="project" value="UniProtKB-KW"/>
</dbReference>
<dbReference type="InterPro" id="IPR047873">
    <property type="entry name" value="Ribosomal_uL16"/>
</dbReference>
<dbReference type="EMBL" id="AK421258">
    <property type="protein sequence ID" value="BAN39820.1"/>
    <property type="molecule type" value="mRNA"/>
</dbReference>
<sequence>MGRRPGRCYRLVRGHPYPKSKYCRGVPDPRIKLFDIGNRSAPCDDFPCCVHIVGLERENISSEAMEAARISINKNMLKYAGKDGFHVRIRIHPFHVLRINKMLSCAGADRLQTGMRGAWGKSYGSCARVKVGQVLISGRCKEQHLPAMIKSFRLACYKFAGRQKLVISNKWGFTKYTKEEYQQLKKDGKIIADGCYFKLATTKGPLPKVN</sequence>
<evidence type="ECO:0000313" key="4">
    <source>
        <dbReference type="EMBL" id="BAN38141.1"/>
    </source>
</evidence>
<reference evidence="4" key="1">
    <citation type="submission" date="2012-06" db="EMBL/GenBank/DDBJ databases">
        <title>Short 5' UTR of Entamoeba genes.</title>
        <authorList>
            <person name="Hiranuka K."/>
            <person name="Kumagai M."/>
            <person name="Wakaguri H."/>
            <person name="Suzuki Y."/>
            <person name="Sugano S."/>
            <person name="Watanabe J."/>
            <person name="Makioka A."/>
        </authorList>
    </citation>
    <scope>NUCLEOTIDE SEQUENCE</scope>
    <source>
        <strain evidence="4">HM-1:IMSS</strain>
    </source>
</reference>
<dbReference type="InterPro" id="IPR016180">
    <property type="entry name" value="Ribosomal_uL16_dom"/>
</dbReference>
<dbReference type="AlphaFoldDB" id="A0A5K1VTU0"/>
<dbReference type="SUPFAM" id="SSF54686">
    <property type="entry name" value="Ribosomal protein L16p/L10e"/>
    <property type="match status" value="1"/>
</dbReference>
<reference evidence="5 7" key="2">
    <citation type="submission" date="2016-05" db="EMBL/GenBank/DDBJ databases">
        <title>First whole genome sequencing of Entamoeba histolytica HM1:IMSS-clone-6.</title>
        <authorList>
            <person name="Mukherjee Avik.K."/>
            <person name="Izumyama S."/>
            <person name="Nakada-Tsukui K."/>
            <person name="Nozaki T."/>
        </authorList>
    </citation>
    <scope>NUCLEOTIDE SEQUENCE [LARGE SCALE GENOMIC DNA]</scope>
    <source>
        <strain evidence="5 7">HM1:IMSS clone 6</strain>
    </source>
</reference>
<accession>S0B026</accession>
<dbReference type="GO" id="GO:0006412">
    <property type="term" value="P:translation"/>
    <property type="evidence" value="ECO:0007669"/>
    <property type="project" value="InterPro"/>
</dbReference>
<dbReference type="NCBIfam" id="NF003239">
    <property type="entry name" value="PRK04199.1-4"/>
    <property type="match status" value="1"/>
</dbReference>
<dbReference type="InterPro" id="IPR001197">
    <property type="entry name" value="Ribosomal_uL16_euk_arch"/>
</dbReference>
<keyword evidence="2 5" id="KW-0689">Ribosomal protein</keyword>
<dbReference type="CDD" id="cd01433">
    <property type="entry name" value="Ribosomal_L16_L10e"/>
    <property type="match status" value="1"/>
</dbReference>
<proteinExistence type="evidence at transcript level"/>
<dbReference type="PANTHER" id="PTHR11726">
    <property type="entry name" value="60S RIBOSOMAL PROTEIN L10"/>
    <property type="match status" value="1"/>
</dbReference>
<evidence type="ECO:0000256" key="1">
    <source>
        <dbReference type="ARBA" id="ARBA00008931"/>
    </source>
</evidence>
<evidence type="ECO:0000313" key="5">
    <source>
        <dbReference type="EMBL" id="GAT91778.1"/>
    </source>
</evidence>
<dbReference type="VEuPathDB" id="AmoebaDB:EHI_044810"/>
<evidence type="ECO:0000256" key="2">
    <source>
        <dbReference type="ARBA" id="ARBA00022980"/>
    </source>
</evidence>
<dbReference type="EMBL" id="BDEQ01000001">
    <property type="protein sequence ID" value="GAT97776.1"/>
    <property type="molecule type" value="Genomic_DNA"/>
</dbReference>